<dbReference type="AlphaFoldDB" id="A0A4U3KZR7"/>
<dbReference type="Pfam" id="PF08837">
    <property type="entry name" value="DUF1810"/>
    <property type="match status" value="1"/>
</dbReference>
<dbReference type="OrthoDB" id="9801870at2"/>
<evidence type="ECO:0000313" key="2">
    <source>
        <dbReference type="Proteomes" id="UP000305848"/>
    </source>
</evidence>
<dbReference type="Proteomes" id="UP000305848">
    <property type="component" value="Unassembled WGS sequence"/>
</dbReference>
<accession>A0A4U3KZR7</accession>
<dbReference type="EMBL" id="SZQL01000014">
    <property type="protein sequence ID" value="TKK66657.1"/>
    <property type="molecule type" value="Genomic_DNA"/>
</dbReference>
<dbReference type="RefSeq" id="WP_137262930.1">
    <property type="nucleotide sequence ID" value="NZ_SZQL01000014.1"/>
</dbReference>
<dbReference type="InterPro" id="IPR014937">
    <property type="entry name" value="DUF1810"/>
</dbReference>
<evidence type="ECO:0000313" key="1">
    <source>
        <dbReference type="EMBL" id="TKK66657.1"/>
    </source>
</evidence>
<proteinExistence type="predicted"/>
<dbReference type="PIRSF" id="PIRSF008546">
    <property type="entry name" value="UCP008546"/>
    <property type="match status" value="1"/>
</dbReference>
<keyword evidence="2" id="KW-1185">Reference proteome</keyword>
<dbReference type="Gene3D" id="1.25.40.380">
    <property type="entry name" value="Protein of unknown function DUF1810"/>
    <property type="match status" value="1"/>
</dbReference>
<sequence length="143" mass="16586">MTRNPNLQRFIDAQRRDYDIALAEIKNGRKRSHWMWYIFPQIQGLGFSETSQYYAIKDKTEAISFLKHPLLGTRLINICQELLWLKGNNATNIFGYPDDVKLKSSMTLFAALPNADPVFQAVLNKFFNGQKDEKTVQILKTQD</sequence>
<organism evidence="1 2">
    <name type="scientific">Ilyomonas limi</name>
    <dbReference type="NCBI Taxonomy" id="2575867"/>
    <lineage>
        <taxon>Bacteria</taxon>
        <taxon>Pseudomonadati</taxon>
        <taxon>Bacteroidota</taxon>
        <taxon>Chitinophagia</taxon>
        <taxon>Chitinophagales</taxon>
        <taxon>Chitinophagaceae</taxon>
        <taxon>Ilyomonas</taxon>
    </lineage>
</organism>
<comment type="caution">
    <text evidence="1">The sequence shown here is derived from an EMBL/GenBank/DDBJ whole genome shotgun (WGS) entry which is preliminary data.</text>
</comment>
<protein>
    <submittedName>
        <fullName evidence="1">DUF1810 domain-containing protein</fullName>
    </submittedName>
</protein>
<dbReference type="InterPro" id="IPR036287">
    <property type="entry name" value="Rv1873-like_sf"/>
</dbReference>
<dbReference type="SUPFAM" id="SSF140736">
    <property type="entry name" value="Rv1873-like"/>
    <property type="match status" value="1"/>
</dbReference>
<gene>
    <name evidence="1" type="ORF">FC093_16610</name>
</gene>
<reference evidence="1 2" key="1">
    <citation type="submission" date="2019-05" db="EMBL/GenBank/DDBJ databases">
        <title>Panacibacter sp. strain 17mud1-8 Genome sequencing and assembly.</title>
        <authorList>
            <person name="Chhetri G."/>
        </authorList>
    </citation>
    <scope>NUCLEOTIDE SEQUENCE [LARGE SCALE GENOMIC DNA]</scope>
    <source>
        <strain evidence="1 2">17mud1-8</strain>
    </source>
</reference>
<name>A0A4U3KZR7_9BACT</name>